<dbReference type="EMBL" id="AP014945">
    <property type="protein sequence ID" value="BAU23847.1"/>
    <property type="molecule type" value="Genomic_DNA"/>
</dbReference>
<evidence type="ECO:0000313" key="17">
    <source>
        <dbReference type="EMBL" id="BAU23847.1"/>
    </source>
</evidence>
<evidence type="ECO:0000256" key="13">
    <source>
        <dbReference type="ARBA" id="ARBA00023264"/>
    </source>
</evidence>
<evidence type="ECO:0000256" key="16">
    <source>
        <dbReference type="SAM" id="Phobius"/>
    </source>
</evidence>
<evidence type="ECO:0000256" key="10">
    <source>
        <dbReference type="ARBA" id="ARBA00023098"/>
    </source>
</evidence>
<evidence type="ECO:0000256" key="1">
    <source>
        <dbReference type="ARBA" id="ARBA00004141"/>
    </source>
</evidence>
<sequence>MSFKEDFLKIPNLITFYRFIVSFLIPFLWIKGVDSAWIYFFLITGALSDALDGNLARLLKQKTPLGKILDPLADKLFINMLFFLLYWMDRIDLSLFSLIFGRDLFILLGAFYLFKRGHPLTGLNPTLLGKASTVFQLLSLLVLYIDLYLKNLPGEFIKQILNLTIFFTAASGFHYLLIFKRLCLKKVIPHS</sequence>
<gene>
    <name evidence="17" type="ORF">THC_1482</name>
</gene>
<dbReference type="Gene3D" id="1.20.120.1760">
    <property type="match status" value="1"/>
</dbReference>
<evidence type="ECO:0000256" key="9">
    <source>
        <dbReference type="ARBA" id="ARBA00022989"/>
    </source>
</evidence>
<evidence type="ECO:0000256" key="14">
    <source>
        <dbReference type="ARBA" id="ARBA00048586"/>
    </source>
</evidence>
<evidence type="ECO:0000256" key="4">
    <source>
        <dbReference type="ARBA" id="ARBA00013170"/>
    </source>
</evidence>
<keyword evidence="7 15" id="KW-0808">Transferase</keyword>
<dbReference type="PROSITE" id="PS00379">
    <property type="entry name" value="CDP_ALCOHOL_P_TRANSF"/>
    <property type="match status" value="1"/>
</dbReference>
<organism evidence="17 18">
    <name type="scientific">Caldimicrobium thiodismutans</name>
    <dbReference type="NCBI Taxonomy" id="1653476"/>
    <lineage>
        <taxon>Bacteria</taxon>
        <taxon>Pseudomonadati</taxon>
        <taxon>Thermodesulfobacteriota</taxon>
        <taxon>Thermodesulfobacteria</taxon>
        <taxon>Thermodesulfobacteriales</taxon>
        <taxon>Thermodesulfobacteriaceae</taxon>
        <taxon>Caldimicrobium</taxon>
    </lineage>
</organism>
<dbReference type="AlphaFoldDB" id="A0A0U5AIZ0"/>
<keyword evidence="9 16" id="KW-1133">Transmembrane helix</keyword>
<evidence type="ECO:0000256" key="7">
    <source>
        <dbReference type="ARBA" id="ARBA00022679"/>
    </source>
</evidence>
<evidence type="ECO:0000256" key="6">
    <source>
        <dbReference type="ARBA" id="ARBA00022516"/>
    </source>
</evidence>
<comment type="catalytic activity">
    <reaction evidence="14">
        <text>a CDP-1,2-diacyl-sn-glycerol + sn-glycerol 3-phosphate = a 1,2-diacyl-sn-glycero-3-phospho-(1'-sn-glycero-3'-phosphate) + CMP + H(+)</text>
        <dbReference type="Rhea" id="RHEA:12593"/>
        <dbReference type="ChEBI" id="CHEBI:15378"/>
        <dbReference type="ChEBI" id="CHEBI:57597"/>
        <dbReference type="ChEBI" id="CHEBI:58332"/>
        <dbReference type="ChEBI" id="CHEBI:60110"/>
        <dbReference type="ChEBI" id="CHEBI:60377"/>
        <dbReference type="EC" id="2.7.8.5"/>
    </reaction>
</comment>
<keyword evidence="8 16" id="KW-0812">Transmembrane</keyword>
<dbReference type="PANTHER" id="PTHR14269">
    <property type="entry name" value="CDP-DIACYLGLYCEROL--GLYCEROL-3-PHOSPHATE 3-PHOSPHATIDYLTRANSFERASE-RELATED"/>
    <property type="match status" value="1"/>
</dbReference>
<evidence type="ECO:0000256" key="2">
    <source>
        <dbReference type="ARBA" id="ARBA00005042"/>
    </source>
</evidence>
<feature type="transmembrane region" description="Helical" evidence="16">
    <location>
        <begin position="160"/>
        <end position="179"/>
    </location>
</feature>
<dbReference type="GO" id="GO:0046474">
    <property type="term" value="P:glycerophospholipid biosynthetic process"/>
    <property type="evidence" value="ECO:0007669"/>
    <property type="project" value="TreeGrafter"/>
</dbReference>
<evidence type="ECO:0000256" key="11">
    <source>
        <dbReference type="ARBA" id="ARBA00023136"/>
    </source>
</evidence>
<dbReference type="EC" id="2.7.8.5" evidence="4"/>
<dbReference type="GO" id="GO:0008444">
    <property type="term" value="F:CDP-diacylglycerol-glycerol-3-phosphate 3-phosphatidyltransferase activity"/>
    <property type="evidence" value="ECO:0007669"/>
    <property type="project" value="UniProtKB-EC"/>
</dbReference>
<feature type="transmembrane region" description="Helical" evidence="16">
    <location>
        <begin position="126"/>
        <end position="145"/>
    </location>
</feature>
<dbReference type="GO" id="GO:0016020">
    <property type="term" value="C:membrane"/>
    <property type="evidence" value="ECO:0007669"/>
    <property type="project" value="UniProtKB-SubCell"/>
</dbReference>
<evidence type="ECO:0000256" key="3">
    <source>
        <dbReference type="ARBA" id="ARBA00010441"/>
    </source>
</evidence>
<dbReference type="InterPro" id="IPR048254">
    <property type="entry name" value="CDP_ALCOHOL_P_TRANSF_CS"/>
</dbReference>
<keyword evidence="10" id="KW-0443">Lipid metabolism</keyword>
<evidence type="ECO:0000256" key="15">
    <source>
        <dbReference type="RuleBase" id="RU003750"/>
    </source>
</evidence>
<dbReference type="STRING" id="1653476.THC_1482"/>
<keyword evidence="11 16" id="KW-0472">Membrane</keyword>
<dbReference type="PANTHER" id="PTHR14269:SF11">
    <property type="entry name" value="CDP-DIACYLGLYCEROL--GLYCEROL-3-PHOSPHATE 3-PHOSPHATIDYLTRANSFERASE"/>
    <property type="match status" value="1"/>
</dbReference>
<dbReference type="Proteomes" id="UP000068196">
    <property type="component" value="Chromosome"/>
</dbReference>
<evidence type="ECO:0000256" key="8">
    <source>
        <dbReference type="ARBA" id="ARBA00022692"/>
    </source>
</evidence>
<reference evidence="18" key="2">
    <citation type="journal article" date="2016" name="Int. J. Syst. Evol. Microbiol.">
        <title>Caldimicrobium thiodismutans sp. nov., a sulfur-disproportionating bacterium isolated from a hot spring.</title>
        <authorList>
            <person name="Kojima H."/>
            <person name="Umezawa K."/>
            <person name="Fukui M."/>
        </authorList>
    </citation>
    <scope>NUCLEOTIDE SEQUENCE [LARGE SCALE GENOMIC DNA]</scope>
    <source>
        <strain evidence="18">TF1</strain>
    </source>
</reference>
<keyword evidence="12" id="KW-0594">Phospholipid biosynthesis</keyword>
<evidence type="ECO:0000313" key="18">
    <source>
        <dbReference type="Proteomes" id="UP000068196"/>
    </source>
</evidence>
<dbReference type="OrthoDB" id="9796672at2"/>
<protein>
    <recommendedName>
        <fullName evidence="5">CDP-diacylglycerol--glycerol-3-phosphate 3-phosphatidyltransferase</fullName>
        <ecNumber evidence="4">2.7.8.5</ecNumber>
    </recommendedName>
</protein>
<dbReference type="PIRSF" id="PIRSF000847">
    <property type="entry name" value="Phos_ph_gly_syn"/>
    <property type="match status" value="1"/>
</dbReference>
<dbReference type="KEGG" id="cthi:THC_1482"/>
<dbReference type="InterPro" id="IPR004570">
    <property type="entry name" value="Phosphatidylglycerol_P_synth"/>
</dbReference>
<comment type="subcellular location">
    <subcellularLocation>
        <location evidence="1">Membrane</location>
        <topology evidence="1">Multi-pass membrane protein</topology>
    </subcellularLocation>
</comment>
<evidence type="ECO:0000256" key="5">
    <source>
        <dbReference type="ARBA" id="ARBA00014944"/>
    </source>
</evidence>
<comment type="pathway">
    <text evidence="2">Phospholipid metabolism; phosphatidylglycerol biosynthesis; phosphatidylglycerol from CDP-diacylglycerol: step 1/2.</text>
</comment>
<dbReference type="InterPro" id="IPR043130">
    <property type="entry name" value="CDP-OH_PTrfase_TM_dom"/>
</dbReference>
<keyword evidence="6" id="KW-0444">Lipid biosynthesis</keyword>
<comment type="similarity">
    <text evidence="3 15">Belongs to the CDP-alcohol phosphatidyltransferase class-I family.</text>
</comment>
<feature type="transmembrane region" description="Helical" evidence="16">
    <location>
        <begin position="93"/>
        <end position="114"/>
    </location>
</feature>
<dbReference type="InterPro" id="IPR000462">
    <property type="entry name" value="CDP-OH_P_trans"/>
</dbReference>
<accession>A0A0U5AIZ0</accession>
<proteinExistence type="inferred from homology"/>
<dbReference type="Pfam" id="PF01066">
    <property type="entry name" value="CDP-OH_P_transf"/>
    <property type="match status" value="1"/>
</dbReference>
<keyword evidence="18" id="KW-1185">Reference proteome</keyword>
<reference evidence="17 18" key="1">
    <citation type="journal article" date="2016" name="Int. J. Syst. Evol. Microbiol.">
        <title>Caldimicrobium thiodismutans sp. nov., a sulfur-disproportionating bacterium isolated from a hot spring, and emended description of the genus Caldimicrobium.</title>
        <authorList>
            <person name="Kojima H."/>
            <person name="Umezawa K."/>
            <person name="Fukui M."/>
        </authorList>
    </citation>
    <scope>NUCLEOTIDE SEQUENCE [LARGE SCALE GENOMIC DNA]</scope>
    <source>
        <strain evidence="17 18">TF1</strain>
    </source>
</reference>
<keyword evidence="13" id="KW-1208">Phospholipid metabolism</keyword>
<evidence type="ECO:0000256" key="12">
    <source>
        <dbReference type="ARBA" id="ARBA00023209"/>
    </source>
</evidence>
<dbReference type="InterPro" id="IPR050324">
    <property type="entry name" value="CDP-alcohol_PTase-I"/>
</dbReference>
<name>A0A0U5AIZ0_9BACT</name>